<accession>A0ACB8UBF1</accession>
<evidence type="ECO:0000313" key="1">
    <source>
        <dbReference type="EMBL" id="KAI0091581.1"/>
    </source>
</evidence>
<dbReference type="Proteomes" id="UP001055072">
    <property type="component" value="Unassembled WGS sequence"/>
</dbReference>
<protein>
    <submittedName>
        <fullName evidence="1">Flavin reductase like domain-containing protein</fullName>
    </submittedName>
</protein>
<organism evidence="1 2">
    <name type="scientific">Irpex rosettiformis</name>
    <dbReference type="NCBI Taxonomy" id="378272"/>
    <lineage>
        <taxon>Eukaryota</taxon>
        <taxon>Fungi</taxon>
        <taxon>Dikarya</taxon>
        <taxon>Basidiomycota</taxon>
        <taxon>Agaricomycotina</taxon>
        <taxon>Agaricomycetes</taxon>
        <taxon>Polyporales</taxon>
        <taxon>Irpicaceae</taxon>
        <taxon>Irpex</taxon>
    </lineage>
</organism>
<dbReference type="EMBL" id="MU274905">
    <property type="protein sequence ID" value="KAI0091581.1"/>
    <property type="molecule type" value="Genomic_DNA"/>
</dbReference>
<keyword evidence="2" id="KW-1185">Reference proteome</keyword>
<name>A0ACB8UBF1_9APHY</name>
<sequence>MKPRPSTSALRVASSKTSVPSCHLHLRRNKHSSRHARVRDDLRNLLRDTAQPVAVVTSLMPVWDPLHASYPSTQVHAPTHDSEGPASHKHSQDPKHAKFHGATLSSFSSIAMDPHPLIAFSLRIPSRMAMTFKHVHPPPHQDASLHPTSSTSSIPRSQSTTSHFHSKPIQNPLKDLPTHLVINILSSSQSHIATLFSRADLYPHPFASTPYHLTKEGLPVLKGSLGALSCRLVAASWPLHDLDSLQLRSGSRSRRGEREGEGEGEREGGGGVVWEGEGVASELFIGQVVRVEDVNGPGGYEEQGQCEKERQTRTPLLYYQRRYTTTTPQDIPHSKSSRGS</sequence>
<gene>
    <name evidence="1" type="ORF">BDY19DRAFT_634368</name>
</gene>
<proteinExistence type="predicted"/>
<comment type="caution">
    <text evidence="1">The sequence shown here is derived from an EMBL/GenBank/DDBJ whole genome shotgun (WGS) entry which is preliminary data.</text>
</comment>
<evidence type="ECO:0000313" key="2">
    <source>
        <dbReference type="Proteomes" id="UP001055072"/>
    </source>
</evidence>
<reference evidence="1" key="1">
    <citation type="journal article" date="2021" name="Environ. Microbiol.">
        <title>Gene family expansions and transcriptome signatures uncover fungal adaptations to wood decay.</title>
        <authorList>
            <person name="Hage H."/>
            <person name="Miyauchi S."/>
            <person name="Viragh M."/>
            <person name="Drula E."/>
            <person name="Min B."/>
            <person name="Chaduli D."/>
            <person name="Navarro D."/>
            <person name="Favel A."/>
            <person name="Norest M."/>
            <person name="Lesage-Meessen L."/>
            <person name="Balint B."/>
            <person name="Merenyi Z."/>
            <person name="de Eugenio L."/>
            <person name="Morin E."/>
            <person name="Martinez A.T."/>
            <person name="Baldrian P."/>
            <person name="Stursova M."/>
            <person name="Martinez M.J."/>
            <person name="Novotny C."/>
            <person name="Magnuson J.K."/>
            <person name="Spatafora J.W."/>
            <person name="Maurice S."/>
            <person name="Pangilinan J."/>
            <person name="Andreopoulos W."/>
            <person name="LaButti K."/>
            <person name="Hundley H."/>
            <person name="Na H."/>
            <person name="Kuo A."/>
            <person name="Barry K."/>
            <person name="Lipzen A."/>
            <person name="Henrissat B."/>
            <person name="Riley R."/>
            <person name="Ahrendt S."/>
            <person name="Nagy L.G."/>
            <person name="Grigoriev I.V."/>
            <person name="Martin F."/>
            <person name="Rosso M.N."/>
        </authorList>
    </citation>
    <scope>NUCLEOTIDE SEQUENCE</scope>
    <source>
        <strain evidence="1">CBS 384.51</strain>
    </source>
</reference>